<dbReference type="OMA" id="DSAQVEW"/>
<dbReference type="AlphaFoldDB" id="A0A087G1W1"/>
<evidence type="ECO:0000256" key="1">
    <source>
        <dbReference type="SAM" id="Coils"/>
    </source>
</evidence>
<feature type="region of interest" description="Disordered" evidence="2">
    <location>
        <begin position="249"/>
        <end position="390"/>
    </location>
</feature>
<feature type="region of interest" description="Disordered" evidence="2">
    <location>
        <begin position="75"/>
        <end position="96"/>
    </location>
</feature>
<dbReference type="PANTHER" id="PTHR31099:SF44">
    <property type="entry name" value="DUF4283 DOMAIN-CONTAINING PROTEIN"/>
    <property type="match status" value="1"/>
</dbReference>
<proteinExistence type="predicted"/>
<dbReference type="Proteomes" id="UP000029120">
    <property type="component" value="Unassembled WGS sequence"/>
</dbReference>
<keyword evidence="4" id="KW-1185">Reference proteome</keyword>
<feature type="compositionally biased region" description="Polar residues" evidence="2">
    <location>
        <begin position="376"/>
        <end position="386"/>
    </location>
</feature>
<keyword evidence="1" id="KW-0175">Coiled coil</keyword>
<feature type="compositionally biased region" description="Basic and acidic residues" evidence="2">
    <location>
        <begin position="266"/>
        <end position="278"/>
    </location>
</feature>
<gene>
    <name evidence="3" type="ORF">AALP_AAs63141U000100</name>
</gene>
<evidence type="ECO:0000256" key="2">
    <source>
        <dbReference type="SAM" id="MobiDB-lite"/>
    </source>
</evidence>
<feature type="compositionally biased region" description="Polar residues" evidence="2">
    <location>
        <begin position="250"/>
        <end position="264"/>
    </location>
</feature>
<feature type="compositionally biased region" description="Acidic residues" evidence="2">
    <location>
        <begin position="17"/>
        <end position="29"/>
    </location>
</feature>
<dbReference type="PANTHER" id="PTHR31099">
    <property type="entry name" value="OS06G0165300 PROTEIN"/>
    <property type="match status" value="1"/>
</dbReference>
<feature type="region of interest" description="Disordered" evidence="2">
    <location>
        <begin position="633"/>
        <end position="657"/>
    </location>
</feature>
<evidence type="ECO:0000313" key="4">
    <source>
        <dbReference type="Proteomes" id="UP000029120"/>
    </source>
</evidence>
<evidence type="ECO:0000313" key="3">
    <source>
        <dbReference type="EMBL" id="KFK23863.1"/>
    </source>
</evidence>
<dbReference type="EMBL" id="KL974468">
    <property type="protein sequence ID" value="KFK23863.1"/>
    <property type="molecule type" value="Genomic_DNA"/>
</dbReference>
<sequence length="657" mass="72783">MSSNSTNSWPDRKQDEDGSETISDLDDSGDMSADPFLLGRRMVISSESDTSSSIRSAPCSALDVTNEAEVVLPQAVKRKRPSLKKPDPSGSTLSDRESLDGLITQFHVPEGVEFIVPNPNQRADHPPEGFFTLYKAYLRRSLLWFPIPSVILEFLWRRHTAIAQINPLGMRYLLGIIVRSYECGREVRVGHLSNYLKITRTGGKGAPTRTEKLPRDLFDLCAELAAEKCSWKNDFSRPRVREALARCPKNTPSDSLLKMSNNGKELSAREKRAIEARTRSNTRVSQRVGLSMPAPEVGAAAAPRSRRPDLERNVIVVTDNQPKPLQKRHDEIQKKDDGVERGRKRSREGAEGKAIAGDDTVRPRRPRFPRRDGTARPSTTNPNSKDSFSDAKLAASRLSQIVSTDGHFSLPKQMAQKDAYSDMALRCMTFLSSLNQLDRGYELDARSQTRKLAAAEKARDDYMGQKKDLEKQVAILQEVVKTTNDKRCKIDETFAKSESERKCLQQEVADLKNRLSLQDASVQQAVEKVKRVMATKYEDNIGQANRKIKLINGTLRVNIVLLAEVQSNIELVGLLKKGEVPDLHAELAALKKQEAGLLSATDEFAFHMGKLEDILKDLLAGGTDCRVVDAEADAVPASSSSGSSGDEDSDFTTGGPP</sequence>
<dbReference type="OrthoDB" id="1112729at2759"/>
<name>A0A087G1W1_ARAAL</name>
<dbReference type="Gramene" id="KFK23863">
    <property type="protein sequence ID" value="KFK23863"/>
    <property type="gene ID" value="AALP_AAs63141U000100"/>
</dbReference>
<feature type="region of interest" description="Disordered" evidence="2">
    <location>
        <begin position="1"/>
        <end position="34"/>
    </location>
</feature>
<feature type="compositionally biased region" description="Basic and acidic residues" evidence="2">
    <location>
        <begin position="327"/>
        <end position="351"/>
    </location>
</feature>
<feature type="non-terminal residue" evidence="3">
    <location>
        <position position="657"/>
    </location>
</feature>
<organism evidence="3 4">
    <name type="scientific">Arabis alpina</name>
    <name type="common">Alpine rock-cress</name>
    <dbReference type="NCBI Taxonomy" id="50452"/>
    <lineage>
        <taxon>Eukaryota</taxon>
        <taxon>Viridiplantae</taxon>
        <taxon>Streptophyta</taxon>
        <taxon>Embryophyta</taxon>
        <taxon>Tracheophyta</taxon>
        <taxon>Spermatophyta</taxon>
        <taxon>Magnoliopsida</taxon>
        <taxon>eudicotyledons</taxon>
        <taxon>Gunneridae</taxon>
        <taxon>Pentapetalae</taxon>
        <taxon>rosids</taxon>
        <taxon>malvids</taxon>
        <taxon>Brassicales</taxon>
        <taxon>Brassicaceae</taxon>
        <taxon>Arabideae</taxon>
        <taxon>Arabis</taxon>
    </lineage>
</organism>
<accession>A0A087G1W1</accession>
<feature type="coiled-coil region" evidence="1">
    <location>
        <begin position="452"/>
        <end position="514"/>
    </location>
</feature>
<reference evidence="4" key="1">
    <citation type="journal article" date="2015" name="Nat. Plants">
        <title>Genome expansion of Arabis alpina linked with retrotransposition and reduced symmetric DNA methylation.</title>
        <authorList>
            <person name="Willing E.M."/>
            <person name="Rawat V."/>
            <person name="Mandakova T."/>
            <person name="Maumus F."/>
            <person name="James G.V."/>
            <person name="Nordstroem K.J."/>
            <person name="Becker C."/>
            <person name="Warthmann N."/>
            <person name="Chica C."/>
            <person name="Szarzynska B."/>
            <person name="Zytnicki M."/>
            <person name="Albani M.C."/>
            <person name="Kiefer C."/>
            <person name="Bergonzi S."/>
            <person name="Castaings L."/>
            <person name="Mateos J.L."/>
            <person name="Berns M.C."/>
            <person name="Bujdoso N."/>
            <person name="Piofczyk T."/>
            <person name="de Lorenzo L."/>
            <person name="Barrero-Sicilia C."/>
            <person name="Mateos I."/>
            <person name="Piednoel M."/>
            <person name="Hagmann J."/>
            <person name="Chen-Min-Tao R."/>
            <person name="Iglesias-Fernandez R."/>
            <person name="Schuster S.C."/>
            <person name="Alonso-Blanco C."/>
            <person name="Roudier F."/>
            <person name="Carbonero P."/>
            <person name="Paz-Ares J."/>
            <person name="Davis S.J."/>
            <person name="Pecinka A."/>
            <person name="Quesneville H."/>
            <person name="Colot V."/>
            <person name="Lysak M.A."/>
            <person name="Weigel D."/>
            <person name="Coupland G."/>
            <person name="Schneeberger K."/>
        </authorList>
    </citation>
    <scope>NUCLEOTIDE SEQUENCE [LARGE SCALE GENOMIC DNA]</scope>
    <source>
        <strain evidence="4">cv. Pajares</strain>
    </source>
</reference>
<protein>
    <submittedName>
        <fullName evidence="3">Uncharacterized protein</fullName>
    </submittedName>
</protein>